<dbReference type="Proteomes" id="UP001634394">
    <property type="component" value="Unassembled WGS sequence"/>
</dbReference>
<comment type="subunit">
    <text evidence="4">Monomer. Forms homodimers during oxidative stress. Interacts (via N-terminus) with elongation factor EEF1A1 (via middle-region); the interaction is direct and competes with EEF1A1 binding to guanyl-nucleotide exchange factor EEF1B2, thereby inhibiting GDP for GTP exchange and reactivation of EEF1A1. Interacts with nuclear transport receptors XPO4, IPO5/RANBP5, IPO7, IPO9 and KPNB1 as well as GCN1L1/GCN1 and LRPPRC probably through their HEAT repeats. Binds NCOA5/CIA.</text>
</comment>
<dbReference type="FunFam" id="3.40.50.720:FF:000271">
    <property type="entry name" value="oxidoreductase HTATIP2 isoform X1"/>
    <property type="match status" value="1"/>
</dbReference>
<keyword evidence="1" id="KW-0521">NADP</keyword>
<evidence type="ECO:0000256" key="2">
    <source>
        <dbReference type="ARBA" id="ARBA00022990"/>
    </source>
</evidence>
<dbReference type="GO" id="GO:0003824">
    <property type="term" value="F:catalytic activity"/>
    <property type="evidence" value="ECO:0007669"/>
    <property type="project" value="UniProtKB-ARBA"/>
</dbReference>
<dbReference type="CDD" id="cd05250">
    <property type="entry name" value="CC3_like_SDR_a"/>
    <property type="match status" value="1"/>
</dbReference>
<evidence type="ECO:0000256" key="4">
    <source>
        <dbReference type="ARBA" id="ARBA00093483"/>
    </source>
</evidence>
<sequence length="284" mass="31342">MLWFKCGEILGGLALAVLCLAIVLGGYFFSVEHTPSENTSDLCSMAEASEDNIEKFRKENNMAFIVGYTGETGSALVKQLAKDKIFKKVVLIGRRQVKLPPEIGPEFEQKQVDFDNLDKYADVFKGIDVGFCCLGTTRGKSGTAGFVKVDFDYVLKSAELAKAGGCKQFHALSSQGADKDSRLLYTKTKGQMEEALKVIHFPRLSIYRPAVLMVNREESRPLESIARFFLVPIAKMFPTAITTPMDVMVKAMVNNVVSPSEKTVELLDNKAIHHISGISVKCNK</sequence>
<evidence type="ECO:0000256" key="5">
    <source>
        <dbReference type="ARBA" id="ARBA00093604"/>
    </source>
</evidence>
<dbReference type="Pfam" id="PF13460">
    <property type="entry name" value="NAD_binding_10"/>
    <property type="match status" value="1"/>
</dbReference>
<evidence type="ECO:0000256" key="3">
    <source>
        <dbReference type="ARBA" id="ARBA00023157"/>
    </source>
</evidence>
<dbReference type="PANTHER" id="PTHR14097:SF7">
    <property type="entry name" value="OXIDOREDUCTASE HTATIP2"/>
    <property type="match status" value="1"/>
</dbReference>
<dbReference type="InterPro" id="IPR036291">
    <property type="entry name" value="NAD(P)-bd_dom_sf"/>
</dbReference>
<keyword evidence="2" id="KW-0007">Acetylation</keyword>
<dbReference type="AlphaFoldDB" id="A0ABD3TYP7"/>
<proteinExistence type="predicted"/>
<dbReference type="EMBL" id="JBJQND010000017">
    <property type="protein sequence ID" value="KAL3842169.1"/>
    <property type="molecule type" value="Genomic_DNA"/>
</dbReference>
<comment type="caution">
    <text evidence="7">The sequence shown here is derived from an EMBL/GenBank/DDBJ whole genome shotgun (WGS) entry which is preliminary data.</text>
</comment>
<dbReference type="EMBL" id="JBJQND010000017">
    <property type="protein sequence ID" value="KAL3842165.1"/>
    <property type="molecule type" value="Genomic_DNA"/>
</dbReference>
<protein>
    <recommendedName>
        <fullName evidence="5">Protein HTATIP2</fullName>
    </recommendedName>
</protein>
<name>A0ABD3TYP7_SINWO</name>
<keyword evidence="9" id="KW-1185">Reference proteome</keyword>
<accession>A0ABD3TYP7</accession>
<organism evidence="7 9">
    <name type="scientific">Sinanodonta woodiana</name>
    <name type="common">Chinese pond mussel</name>
    <name type="synonym">Anodonta woodiana</name>
    <dbReference type="NCBI Taxonomy" id="1069815"/>
    <lineage>
        <taxon>Eukaryota</taxon>
        <taxon>Metazoa</taxon>
        <taxon>Spiralia</taxon>
        <taxon>Lophotrochozoa</taxon>
        <taxon>Mollusca</taxon>
        <taxon>Bivalvia</taxon>
        <taxon>Autobranchia</taxon>
        <taxon>Heteroconchia</taxon>
        <taxon>Palaeoheterodonta</taxon>
        <taxon>Unionida</taxon>
        <taxon>Unionoidea</taxon>
        <taxon>Unionidae</taxon>
        <taxon>Unioninae</taxon>
        <taxon>Sinanodonta</taxon>
    </lineage>
</organism>
<evidence type="ECO:0000259" key="6">
    <source>
        <dbReference type="Pfam" id="PF13460"/>
    </source>
</evidence>
<evidence type="ECO:0000313" key="9">
    <source>
        <dbReference type="Proteomes" id="UP001634394"/>
    </source>
</evidence>
<evidence type="ECO:0000313" key="7">
    <source>
        <dbReference type="EMBL" id="KAL3842165.1"/>
    </source>
</evidence>
<feature type="domain" description="NAD(P)-binding" evidence="6">
    <location>
        <begin position="69"/>
        <end position="181"/>
    </location>
</feature>
<dbReference type="PANTHER" id="PTHR14097">
    <property type="entry name" value="OXIDOREDUCTASE HTATIP2"/>
    <property type="match status" value="1"/>
</dbReference>
<keyword evidence="3" id="KW-1015">Disulfide bond</keyword>
<dbReference type="Gene3D" id="3.40.50.720">
    <property type="entry name" value="NAD(P)-binding Rossmann-like Domain"/>
    <property type="match status" value="1"/>
</dbReference>
<dbReference type="SUPFAM" id="SSF51735">
    <property type="entry name" value="NAD(P)-binding Rossmann-fold domains"/>
    <property type="match status" value="1"/>
</dbReference>
<gene>
    <name evidence="7" type="ORF">ACJMK2_020208</name>
    <name evidence="8" type="ORF">ACJMK2_020212</name>
</gene>
<evidence type="ECO:0000313" key="8">
    <source>
        <dbReference type="EMBL" id="KAL3842169.1"/>
    </source>
</evidence>
<reference evidence="7 9" key="1">
    <citation type="submission" date="2024-11" db="EMBL/GenBank/DDBJ databases">
        <title>Chromosome-level genome assembly of the freshwater bivalve Anodonta woodiana.</title>
        <authorList>
            <person name="Chen X."/>
        </authorList>
    </citation>
    <scope>NUCLEOTIDE SEQUENCE [LARGE SCALE GENOMIC DNA]</scope>
    <source>
        <strain evidence="7">MN2024</strain>
        <tissue evidence="7">Gills</tissue>
    </source>
</reference>
<dbReference type="InterPro" id="IPR016040">
    <property type="entry name" value="NAD(P)-bd_dom"/>
</dbReference>
<evidence type="ECO:0000256" key="1">
    <source>
        <dbReference type="ARBA" id="ARBA00022857"/>
    </source>
</evidence>